<reference evidence="1 2" key="1">
    <citation type="journal article" date="2016" name="Sci. Rep.">
        <title>Metabolic traits of an uncultured archaeal lineage -MSBL1- from brine pools of the Red Sea.</title>
        <authorList>
            <person name="Mwirichia R."/>
            <person name="Alam I."/>
            <person name="Rashid M."/>
            <person name="Vinu M."/>
            <person name="Ba-Alawi W."/>
            <person name="Anthony Kamau A."/>
            <person name="Kamanda Ngugi D."/>
            <person name="Goker M."/>
            <person name="Klenk H.P."/>
            <person name="Bajic V."/>
            <person name="Stingl U."/>
        </authorList>
    </citation>
    <scope>NUCLEOTIDE SEQUENCE [LARGE SCALE GENOMIC DNA]</scope>
    <source>
        <strain evidence="1">SCGC-AAA259E17</strain>
    </source>
</reference>
<evidence type="ECO:0000313" key="2">
    <source>
        <dbReference type="Proteomes" id="UP000070373"/>
    </source>
</evidence>
<name>A0A133UEX0_9EURY</name>
<sequence>MLLSSFVRSFGYFITVPGDNLGSVCGFRHFSSIEVELFRVLGMKTENRPKVTRSDSQPDIPILFKSYGD</sequence>
<comment type="caution">
    <text evidence="1">The sequence shown here is derived from an EMBL/GenBank/DDBJ whole genome shotgun (WGS) entry which is preliminary data.</text>
</comment>
<organism evidence="1 2">
    <name type="scientific">candidate division MSBL1 archaeon SCGC-AAA259E17</name>
    <dbReference type="NCBI Taxonomy" id="1698263"/>
    <lineage>
        <taxon>Archaea</taxon>
        <taxon>Methanobacteriati</taxon>
        <taxon>Methanobacteriota</taxon>
        <taxon>candidate division MSBL1</taxon>
    </lineage>
</organism>
<protein>
    <submittedName>
        <fullName evidence="1">Uncharacterized protein</fullName>
    </submittedName>
</protein>
<dbReference type="AlphaFoldDB" id="A0A133UEX0"/>
<accession>A0A133UEX0</accession>
<keyword evidence="2" id="KW-1185">Reference proteome</keyword>
<evidence type="ECO:0000313" key="1">
    <source>
        <dbReference type="EMBL" id="KXA92725.1"/>
    </source>
</evidence>
<dbReference type="EMBL" id="LHXN01000034">
    <property type="protein sequence ID" value="KXA92725.1"/>
    <property type="molecule type" value="Genomic_DNA"/>
</dbReference>
<dbReference type="Proteomes" id="UP000070373">
    <property type="component" value="Unassembled WGS sequence"/>
</dbReference>
<gene>
    <name evidence="1" type="ORF">AKJ64_02400</name>
</gene>
<proteinExistence type="predicted"/>